<evidence type="ECO:0000256" key="8">
    <source>
        <dbReference type="ARBA" id="ARBA00032599"/>
    </source>
</evidence>
<accession>A0A803XPA3</accession>
<dbReference type="Gene3D" id="3.30.1410.10">
    <property type="entry name" value="GTP cyclohydrolase I feedback regulatory protein GFRP"/>
    <property type="match status" value="2"/>
</dbReference>
<sequence>MPYLLISTQIRMEVGPTMVGDEHSDPNLMQFLGARKRNMLGNHFMKVGIVFVRMPNRDHQRSRSPSLSAYQARWEYYVNDAPRIVLNKLESCGYRVTPGTQASGEEQCRSKASPNGNSASLPFPKTWGEEGSTWLNCPWTFFFQHLRTWWSPFSQYFSSFSSLPAGLRCSSDIPMDTWRRGSIKSTTFFRRFSLRRHKKLGNQVIILNKNSHTLDSDGQCQKRECLRDLKDKSDYLSCQSEQNLAKAHAPPKPPRLYLDSSSCPNIIDHTDSHSDVSFSAASHQYNKATQTQFHKDQATDCVTSETGSQNGTTLCDLSDPFLSFKVDLGLSLLEDVLQTLRKQNPRDYAI</sequence>
<evidence type="ECO:0000256" key="5">
    <source>
        <dbReference type="ARBA" id="ARBA00022490"/>
    </source>
</evidence>
<dbReference type="Pfam" id="PF14957">
    <property type="entry name" value="BORG_CEP"/>
    <property type="match status" value="1"/>
</dbReference>
<reference evidence="11" key="2">
    <citation type="submission" date="2025-08" db="UniProtKB">
        <authorList>
            <consortium name="Ensembl"/>
        </authorList>
    </citation>
    <scope>IDENTIFICATION</scope>
</reference>
<proteinExistence type="inferred from homology"/>
<dbReference type="Pfam" id="PF06399">
    <property type="entry name" value="GFRP"/>
    <property type="match status" value="2"/>
</dbReference>
<name>A0A803XPA3_MELGA</name>
<dbReference type="SUPFAM" id="SSF69761">
    <property type="entry name" value="GTP cyclohydrolase I feedback regulatory protein, GFRP"/>
    <property type="match status" value="2"/>
</dbReference>
<dbReference type="PANTHER" id="PTHR16852">
    <property type="entry name" value="GTP CYCLOHYDROLASE 1 FEEDBACK REGULATORY PROTEIN"/>
    <property type="match status" value="1"/>
</dbReference>
<evidence type="ECO:0000313" key="12">
    <source>
        <dbReference type="Proteomes" id="UP000001645"/>
    </source>
</evidence>
<dbReference type="GeneTree" id="ENSGT00390000007057"/>
<feature type="domain" description="Cdc42 effector-like" evidence="10">
    <location>
        <begin position="242"/>
        <end position="341"/>
    </location>
</feature>
<dbReference type="FunFam" id="3.30.1410.10:FF:000001">
    <property type="entry name" value="GTP cyclohydrolase 1 feedback regulatory protein"/>
    <property type="match status" value="1"/>
</dbReference>
<reference evidence="11" key="3">
    <citation type="submission" date="2025-09" db="UniProtKB">
        <authorList>
            <consortium name="Ensembl"/>
        </authorList>
    </citation>
    <scope>IDENTIFICATION</scope>
</reference>
<dbReference type="FunCoup" id="A0A803XPA3">
    <property type="interactions" value="1"/>
</dbReference>
<evidence type="ECO:0000256" key="9">
    <source>
        <dbReference type="SAM" id="MobiDB-lite"/>
    </source>
</evidence>
<dbReference type="Proteomes" id="UP000001645">
    <property type="component" value="Chromosome 5"/>
</dbReference>
<evidence type="ECO:0000256" key="7">
    <source>
        <dbReference type="ARBA" id="ARBA00023242"/>
    </source>
</evidence>
<comment type="subcellular location">
    <subcellularLocation>
        <location evidence="2">Cytoplasm</location>
        <location evidence="2">Cytosol</location>
    </subcellularLocation>
    <subcellularLocation>
        <location evidence="1">Nucleus membrane</location>
    </subcellularLocation>
</comment>
<feature type="compositionally biased region" description="Polar residues" evidence="9">
    <location>
        <begin position="100"/>
        <end position="120"/>
    </location>
</feature>
<dbReference type="GO" id="GO:0009890">
    <property type="term" value="P:negative regulation of biosynthetic process"/>
    <property type="evidence" value="ECO:0007669"/>
    <property type="project" value="InterPro"/>
</dbReference>
<dbReference type="PANTHER" id="PTHR16852:SF2">
    <property type="entry name" value="GTP CYCLOHYDROLASE 1 FEEDBACK REGULATORY PROTEIN"/>
    <property type="match status" value="1"/>
</dbReference>
<dbReference type="AlphaFoldDB" id="A0A803XPA3"/>
<reference evidence="11 12" key="1">
    <citation type="journal article" date="2010" name="PLoS Biol.">
        <title>Multi-platform next-generation sequencing of the domestic turkey (Meleagris gallopavo): genome assembly and analysis.</title>
        <authorList>
            <person name="Dalloul R.A."/>
            <person name="Long J.A."/>
            <person name="Zimin A.V."/>
            <person name="Aslam L."/>
            <person name="Beal K."/>
            <person name="Blomberg L.A."/>
            <person name="Bouffard P."/>
            <person name="Burt D.W."/>
            <person name="Crasta O."/>
            <person name="Crooijmans R.P."/>
            <person name="Cooper K."/>
            <person name="Coulombe R.A."/>
            <person name="De S."/>
            <person name="Delany M.E."/>
            <person name="Dodgson J.B."/>
            <person name="Dong J.J."/>
            <person name="Evans C."/>
            <person name="Frederickson K.M."/>
            <person name="Flicek P."/>
            <person name="Florea L."/>
            <person name="Folkerts O."/>
            <person name="Groenen M.A."/>
            <person name="Harkins T.T."/>
            <person name="Herrero J."/>
            <person name="Hoffmann S."/>
            <person name="Megens H.J."/>
            <person name="Jiang A."/>
            <person name="de Jong P."/>
            <person name="Kaiser P."/>
            <person name="Kim H."/>
            <person name="Kim K.W."/>
            <person name="Kim S."/>
            <person name="Langenberger D."/>
            <person name="Lee M.K."/>
            <person name="Lee T."/>
            <person name="Mane S."/>
            <person name="Marcais G."/>
            <person name="Marz M."/>
            <person name="McElroy A.P."/>
            <person name="Modise T."/>
            <person name="Nefedov M."/>
            <person name="Notredame C."/>
            <person name="Paton I.R."/>
            <person name="Payne W.S."/>
            <person name="Pertea G."/>
            <person name="Prickett D."/>
            <person name="Puiu D."/>
            <person name="Qioa D."/>
            <person name="Raineri E."/>
            <person name="Ruffier M."/>
            <person name="Salzberg S.L."/>
            <person name="Schatz M.C."/>
            <person name="Scheuring C."/>
            <person name="Schmidt C.J."/>
            <person name="Schroeder S."/>
            <person name="Searle S.M."/>
            <person name="Smith E.J."/>
            <person name="Smith J."/>
            <person name="Sonstegard T.S."/>
            <person name="Stadler P.F."/>
            <person name="Tafer H."/>
            <person name="Tu Z.J."/>
            <person name="Van Tassell C.P."/>
            <person name="Vilella A.J."/>
            <person name="Williams K.P."/>
            <person name="Yorke J.A."/>
            <person name="Zhang L."/>
            <person name="Zhang H.B."/>
            <person name="Zhang X."/>
            <person name="Zhang Y."/>
            <person name="Reed K.M."/>
        </authorList>
    </citation>
    <scope>NUCLEOTIDE SEQUENCE [LARGE SCALE GENOMIC DNA]</scope>
</reference>
<dbReference type="InterPro" id="IPR029273">
    <property type="entry name" value="Cdc42_effect-like"/>
</dbReference>
<keyword evidence="7" id="KW-0539">Nucleus</keyword>
<evidence type="ECO:0000256" key="2">
    <source>
        <dbReference type="ARBA" id="ARBA00004514"/>
    </source>
</evidence>
<protein>
    <recommendedName>
        <fullName evidence="4">GTP cyclohydrolase 1 feedback regulatory protein</fullName>
    </recommendedName>
    <alternativeName>
        <fullName evidence="8">GTP cyclohydrolase I feedback regulatory protein</fullName>
    </alternativeName>
</protein>
<evidence type="ECO:0000256" key="3">
    <source>
        <dbReference type="ARBA" id="ARBA00007605"/>
    </source>
</evidence>
<organism evidence="11 12">
    <name type="scientific">Meleagris gallopavo</name>
    <name type="common">Wild turkey</name>
    <dbReference type="NCBI Taxonomy" id="9103"/>
    <lineage>
        <taxon>Eukaryota</taxon>
        <taxon>Metazoa</taxon>
        <taxon>Chordata</taxon>
        <taxon>Craniata</taxon>
        <taxon>Vertebrata</taxon>
        <taxon>Euteleostomi</taxon>
        <taxon>Archelosauria</taxon>
        <taxon>Archosauria</taxon>
        <taxon>Dinosauria</taxon>
        <taxon>Saurischia</taxon>
        <taxon>Theropoda</taxon>
        <taxon>Coelurosauria</taxon>
        <taxon>Aves</taxon>
        <taxon>Neognathae</taxon>
        <taxon>Galloanserae</taxon>
        <taxon>Galliformes</taxon>
        <taxon>Phasianidae</taxon>
        <taxon>Meleagridinae</taxon>
        <taxon>Meleagris</taxon>
    </lineage>
</organism>
<keyword evidence="6" id="KW-0472">Membrane</keyword>
<keyword evidence="12" id="KW-1185">Reference proteome</keyword>
<dbReference type="InParanoid" id="A0A803XPA3"/>
<dbReference type="GO" id="GO:0044549">
    <property type="term" value="F:GTP cyclohydrolase binding"/>
    <property type="evidence" value="ECO:0007669"/>
    <property type="project" value="TreeGrafter"/>
</dbReference>
<evidence type="ECO:0000256" key="1">
    <source>
        <dbReference type="ARBA" id="ARBA00004126"/>
    </source>
</evidence>
<evidence type="ECO:0000259" key="10">
    <source>
        <dbReference type="Pfam" id="PF14957"/>
    </source>
</evidence>
<feature type="region of interest" description="Disordered" evidence="9">
    <location>
        <begin position="100"/>
        <end position="122"/>
    </location>
</feature>
<keyword evidence="5" id="KW-0963">Cytoplasm</keyword>
<dbReference type="GO" id="GO:0031965">
    <property type="term" value="C:nuclear membrane"/>
    <property type="evidence" value="ECO:0007669"/>
    <property type="project" value="UniProtKB-SubCell"/>
</dbReference>
<dbReference type="GO" id="GO:0005829">
    <property type="term" value="C:cytosol"/>
    <property type="evidence" value="ECO:0007669"/>
    <property type="project" value="UniProtKB-SubCell"/>
</dbReference>
<dbReference type="InterPro" id="IPR036717">
    <property type="entry name" value="GFRP_sf"/>
</dbReference>
<dbReference type="Ensembl" id="ENSMGAT00000035927.1">
    <property type="protein sequence ID" value="ENSMGAP00000021349.1"/>
    <property type="gene ID" value="ENSMGAG00000019853.1"/>
</dbReference>
<dbReference type="InterPro" id="IPR009112">
    <property type="entry name" value="GTP_CycHdrlase_I_reg"/>
</dbReference>
<evidence type="ECO:0000256" key="6">
    <source>
        <dbReference type="ARBA" id="ARBA00023136"/>
    </source>
</evidence>
<evidence type="ECO:0000256" key="4">
    <source>
        <dbReference type="ARBA" id="ARBA00020099"/>
    </source>
</evidence>
<gene>
    <name evidence="11" type="primary">GCHFR</name>
</gene>
<evidence type="ECO:0000313" key="11">
    <source>
        <dbReference type="Ensembl" id="ENSMGAP00000021349.1"/>
    </source>
</evidence>
<comment type="similarity">
    <text evidence="3">Belongs to the GFRP family.</text>
</comment>